<dbReference type="RefSeq" id="WP_038988194.1">
    <property type="nucleotide sequence ID" value="NZ_JWJO01000084.1"/>
</dbReference>
<evidence type="ECO:0000313" key="1">
    <source>
        <dbReference type="EMBL" id="KZE73355.1"/>
    </source>
</evidence>
<dbReference type="AlphaFoldDB" id="A0A161S3E7"/>
<organism evidence="1 2">
    <name type="scientific">Myroides marinus</name>
    <dbReference type="NCBI Taxonomy" id="703342"/>
    <lineage>
        <taxon>Bacteria</taxon>
        <taxon>Pseudomonadati</taxon>
        <taxon>Bacteroidota</taxon>
        <taxon>Flavobacteriia</taxon>
        <taxon>Flavobacteriales</taxon>
        <taxon>Flavobacteriaceae</taxon>
        <taxon>Myroides</taxon>
    </lineage>
</organism>
<comment type="caution">
    <text evidence="1">The sequence shown here is derived from an EMBL/GenBank/DDBJ whole genome shotgun (WGS) entry which is preliminary data.</text>
</comment>
<dbReference type="Proteomes" id="UP000076630">
    <property type="component" value="Unassembled WGS sequence"/>
</dbReference>
<dbReference type="EMBL" id="LQNU01000112">
    <property type="protein sequence ID" value="KZE73355.1"/>
    <property type="molecule type" value="Genomic_DNA"/>
</dbReference>
<name>A0A161S3E7_9FLAO</name>
<sequence>MNDVFYRIGNYNENELFLDSSINNYGQNFTTQHDYFLDKYFKIVNKLDLPIDFLISINNGIAIGGDYYIENDIRPAIVQENFVELYKITKNEKHQNIIIPIALLNEFIQSFEIPFELFLAGNYLWEKYFEIVRNKIFPNLPKRKDSIFLFDSIESCRYYINQHKNGYGDIFQVELLETKELFKADMNIYENINESITYNDLIKELFKYWNQDASESPIFEYLFQGKCKLKKI</sequence>
<dbReference type="SUPFAM" id="SSF56399">
    <property type="entry name" value="ADP-ribosylation"/>
    <property type="match status" value="1"/>
</dbReference>
<gene>
    <name evidence="1" type="ORF">AV926_18400</name>
</gene>
<proteinExistence type="predicted"/>
<dbReference type="OrthoDB" id="1493517at2"/>
<evidence type="ECO:0000313" key="2">
    <source>
        <dbReference type="Proteomes" id="UP000076630"/>
    </source>
</evidence>
<keyword evidence="2" id="KW-1185">Reference proteome</keyword>
<protein>
    <submittedName>
        <fullName evidence="1">Uncharacterized protein</fullName>
    </submittedName>
</protein>
<reference evidence="1 2" key="1">
    <citation type="submission" date="2016-01" db="EMBL/GenBank/DDBJ databases">
        <title>Whole genome sequencing of Myroides marinus L41.</title>
        <authorList>
            <person name="Hong K.W."/>
        </authorList>
    </citation>
    <scope>NUCLEOTIDE SEQUENCE [LARGE SCALE GENOMIC DNA]</scope>
    <source>
        <strain evidence="1 2">L41</strain>
    </source>
</reference>
<accession>A0A161S3E7</accession>